<organism evidence="1 2">
    <name type="scientific">Dolichospermum flos-aquae LEGE 04289</name>
    <dbReference type="NCBI Taxonomy" id="1828708"/>
    <lineage>
        <taxon>Bacteria</taxon>
        <taxon>Bacillati</taxon>
        <taxon>Cyanobacteriota</taxon>
        <taxon>Cyanophyceae</taxon>
        <taxon>Nostocales</taxon>
        <taxon>Aphanizomenonaceae</taxon>
        <taxon>Dolichospermum</taxon>
    </lineage>
</organism>
<comment type="caution">
    <text evidence="1">The sequence shown here is derived from an EMBL/GenBank/DDBJ whole genome shotgun (WGS) entry which is preliminary data.</text>
</comment>
<reference evidence="1" key="1">
    <citation type="submission" date="2020-10" db="EMBL/GenBank/DDBJ databases">
        <authorList>
            <person name="Castelo-Branco R."/>
            <person name="Eusebio N."/>
            <person name="Adriana R."/>
            <person name="Vieira A."/>
            <person name="Brugerolle De Fraissinette N."/>
            <person name="Rezende De Castro R."/>
            <person name="Schneider M.P."/>
            <person name="Vasconcelos V."/>
            <person name="Leao P.N."/>
        </authorList>
    </citation>
    <scope>NUCLEOTIDE SEQUENCE</scope>
    <source>
        <strain evidence="1">LEGE 04289</strain>
    </source>
</reference>
<proteinExistence type="predicted"/>
<name>A0ACC5PWT1_DOLFA</name>
<evidence type="ECO:0000313" key="2">
    <source>
        <dbReference type="Proteomes" id="UP000597867"/>
    </source>
</evidence>
<evidence type="ECO:0000313" key="1">
    <source>
        <dbReference type="EMBL" id="MBE9217722.1"/>
    </source>
</evidence>
<gene>
    <name evidence="1" type="ORF">IQ222_02680</name>
</gene>
<dbReference type="EMBL" id="JADEWF010000005">
    <property type="protein sequence ID" value="MBE9217722.1"/>
    <property type="molecule type" value="Genomic_DNA"/>
</dbReference>
<sequence length="84" mass="10095">MKYNYHREIEILEQFYQEAIELIKNQALSEIEEEIKDCVDIFVHQIETDKSLIQVIITSLLKKIIKPEQDIRLHNVNKNKHFSN</sequence>
<accession>A0ACC5PWT1</accession>
<dbReference type="Proteomes" id="UP000597867">
    <property type="component" value="Unassembled WGS sequence"/>
</dbReference>
<protein>
    <submittedName>
        <fullName evidence="1">Uncharacterized protein</fullName>
    </submittedName>
</protein>
<keyword evidence="2" id="KW-1185">Reference proteome</keyword>